<dbReference type="GO" id="GO:0009636">
    <property type="term" value="P:response to toxic substance"/>
    <property type="evidence" value="ECO:0007669"/>
    <property type="project" value="TreeGrafter"/>
</dbReference>
<dbReference type="PATRIC" id="fig|1365964.3.peg.1386"/>
<dbReference type="PANTHER" id="PTHR10363:SF2">
    <property type="entry name" value="BLEOMYCIN HYDROLASE"/>
    <property type="match status" value="1"/>
</dbReference>
<keyword evidence="2 4" id="KW-0378">Hydrolase</keyword>
<name>A0A0L7CYM0_BIFBR</name>
<dbReference type="RefSeq" id="WP_052790612.1">
    <property type="nucleotide sequence ID" value="NZ_AVQC01000012.1"/>
</dbReference>
<comment type="similarity">
    <text evidence="4">Belongs to the peptidase C1 family.</text>
</comment>
<keyword evidence="1 4" id="KW-0645">Protease</keyword>
<keyword evidence="4 6" id="KW-0031">Aminopeptidase</keyword>
<protein>
    <recommendedName>
        <fullName evidence="4">Aminopeptidase</fullName>
    </recommendedName>
</protein>
<evidence type="ECO:0000313" key="6">
    <source>
        <dbReference type="EMBL" id="KOA64849.1"/>
    </source>
</evidence>
<dbReference type="EMBL" id="AVQC01000012">
    <property type="protein sequence ID" value="KOA64849.1"/>
    <property type="molecule type" value="Genomic_DNA"/>
</dbReference>
<dbReference type="InterPro" id="IPR000169">
    <property type="entry name" value="Pept_cys_AS"/>
</dbReference>
<dbReference type="Gene3D" id="3.90.70.10">
    <property type="entry name" value="Cysteine proteinases"/>
    <property type="match status" value="2"/>
</dbReference>
<dbReference type="Pfam" id="PF03051">
    <property type="entry name" value="Peptidase_C1_2"/>
    <property type="match status" value="2"/>
</dbReference>
<organism evidence="6 7">
    <name type="scientific">Bifidobacterium breve MCC 1114</name>
    <dbReference type="NCBI Taxonomy" id="1365964"/>
    <lineage>
        <taxon>Bacteria</taxon>
        <taxon>Bacillati</taxon>
        <taxon>Actinomycetota</taxon>
        <taxon>Actinomycetes</taxon>
        <taxon>Bifidobacteriales</taxon>
        <taxon>Bifidobacteriaceae</taxon>
        <taxon>Bifidobacterium</taxon>
    </lineage>
</organism>
<evidence type="ECO:0000313" key="7">
    <source>
        <dbReference type="Proteomes" id="UP000036802"/>
    </source>
</evidence>
<dbReference type="PANTHER" id="PTHR10363">
    <property type="entry name" value="BLEOMYCIN HYDROLASE"/>
    <property type="match status" value="1"/>
</dbReference>
<dbReference type="SUPFAM" id="SSF54001">
    <property type="entry name" value="Cysteine proteinases"/>
    <property type="match status" value="1"/>
</dbReference>
<dbReference type="AlphaFoldDB" id="A0A0L7CYM0"/>
<evidence type="ECO:0000256" key="3">
    <source>
        <dbReference type="ARBA" id="ARBA00022807"/>
    </source>
</evidence>
<sequence length="509" mass="57851">MTTDASARAIKPELLRTYTEDFNKDRANLIAADAAVSAGVLKAATDYRGVRALPRDFSIELKQGSITNQERSGRCWMFASLNTLRYELMHRWNLEDFEFSETYLFFWDAMEKSNTYMENVLRTLDEPTDSRLFEAINWGPSDDGGWWQMFAALVNKYGLVPKSAYPESENSRNSDDFKQYLNSKLREFAAELRRRSAAGAGEDELRTLKDEYMGTVYRICAVSLGEPPEKFDFFARTKDDAEDDKKCDGKACKCKADADGKAESCKCGDSCKCEGKSDAKACKCNKDKSDKPKTGKDERPQIREIGITPLEFYKKYVPVDVNDFATLANAPLKNRPFNQRYRIRFSANVAEAGDMEFVNVPLDVFKKAALDQLTAGHPIWFACDCTQFALRKDGFFDQSVVRVDQLFGTEFTGDKAHGLEYGDSPSNHAMTFTGVNLGEDGKPNRWKVENSWGKDAGKDGYYVMSDAWFDRFVTELIIRKEYLDDATRALLTTEPVELDPWLPLTRRCR</sequence>
<accession>A0A0L7CYM0</accession>
<evidence type="ECO:0000256" key="1">
    <source>
        <dbReference type="ARBA" id="ARBA00022670"/>
    </source>
</evidence>
<keyword evidence="3 4" id="KW-0788">Thiol protease</keyword>
<evidence type="ECO:0000256" key="4">
    <source>
        <dbReference type="PIRNR" id="PIRNR005700"/>
    </source>
</evidence>
<dbReference type="Proteomes" id="UP000036802">
    <property type="component" value="Unassembled WGS sequence"/>
</dbReference>
<dbReference type="GO" id="GO:0005737">
    <property type="term" value="C:cytoplasm"/>
    <property type="evidence" value="ECO:0007669"/>
    <property type="project" value="TreeGrafter"/>
</dbReference>
<comment type="caution">
    <text evidence="6">The sequence shown here is derived from an EMBL/GenBank/DDBJ whole genome shotgun (WGS) entry which is preliminary data.</text>
</comment>
<dbReference type="GO" id="GO:0043418">
    <property type="term" value="P:homocysteine catabolic process"/>
    <property type="evidence" value="ECO:0007669"/>
    <property type="project" value="TreeGrafter"/>
</dbReference>
<proteinExistence type="inferred from homology"/>
<dbReference type="CDD" id="cd00585">
    <property type="entry name" value="Peptidase_C1B"/>
    <property type="match status" value="1"/>
</dbReference>
<dbReference type="GO" id="GO:0006508">
    <property type="term" value="P:proteolysis"/>
    <property type="evidence" value="ECO:0007669"/>
    <property type="project" value="UniProtKB-KW"/>
</dbReference>
<dbReference type="GO" id="GO:0070005">
    <property type="term" value="F:cysteine-type aminopeptidase activity"/>
    <property type="evidence" value="ECO:0007669"/>
    <property type="project" value="InterPro"/>
</dbReference>
<feature type="active site" evidence="5">
    <location>
        <position position="428"/>
    </location>
</feature>
<dbReference type="PIRSF" id="PIRSF005700">
    <property type="entry name" value="PepC"/>
    <property type="match status" value="1"/>
</dbReference>
<feature type="active site" evidence="5">
    <location>
        <position position="75"/>
    </location>
</feature>
<dbReference type="InterPro" id="IPR038765">
    <property type="entry name" value="Papain-like_cys_pep_sf"/>
</dbReference>
<evidence type="ECO:0000256" key="2">
    <source>
        <dbReference type="ARBA" id="ARBA00022801"/>
    </source>
</evidence>
<gene>
    <name evidence="6" type="ORF">BBM1114_06865</name>
</gene>
<reference evidence="6 7" key="1">
    <citation type="journal article" date="2015" name="Int J Genomics">
        <title>Comparative Genomics Revealed Genetic Diversity and Species/Strain-Level Differences in Carbohydrate Metabolism of Three Probiotic Bifidobacterial Species.</title>
        <authorList>
            <person name="Odamaki T."/>
            <person name="Horigome A."/>
            <person name="Sugahara H."/>
            <person name="Hashikura N."/>
            <person name="Minami J."/>
            <person name="Xiao J.Z."/>
            <person name="Abe F."/>
        </authorList>
    </citation>
    <scope>NUCLEOTIDE SEQUENCE [LARGE SCALE GENOMIC DNA]</scope>
    <source>
        <strain evidence="6 7">MCC 1114</strain>
    </source>
</reference>
<feature type="active site" evidence="5">
    <location>
        <position position="450"/>
    </location>
</feature>
<dbReference type="PROSITE" id="PS00139">
    <property type="entry name" value="THIOL_PROTEASE_CYS"/>
    <property type="match status" value="1"/>
</dbReference>
<evidence type="ECO:0000256" key="5">
    <source>
        <dbReference type="PIRSR" id="PIRSR005700-1"/>
    </source>
</evidence>
<dbReference type="InterPro" id="IPR004134">
    <property type="entry name" value="Peptidase_C1B"/>
</dbReference>